<keyword evidence="9 16" id="KW-0249">Electron transport</keyword>
<evidence type="ECO:0000256" key="1">
    <source>
        <dbReference type="ARBA" id="ARBA00004225"/>
    </source>
</evidence>
<feature type="transmembrane region" description="Helical" evidence="16">
    <location>
        <begin position="60"/>
        <end position="85"/>
    </location>
</feature>
<keyword evidence="12 16" id="KW-0830">Ubiquinone</keyword>
<keyword evidence="5 16" id="KW-0813">Transport</keyword>
<evidence type="ECO:0000256" key="3">
    <source>
        <dbReference type="ARBA" id="ARBA00012944"/>
    </source>
</evidence>
<dbReference type="GO" id="GO:0042773">
    <property type="term" value="P:ATP synthesis coupled electron transport"/>
    <property type="evidence" value="ECO:0007669"/>
    <property type="project" value="UniProtKB-UniRule"/>
</dbReference>
<comment type="function">
    <text evidence="16">Core subunit of the mitochondrial membrane respiratory chain NADH dehydrogenase (Complex I) which catalyzes electron transfer from NADH through the respiratory chain, using ubiquinone as an electron acceptor.</text>
</comment>
<evidence type="ECO:0000256" key="9">
    <source>
        <dbReference type="ARBA" id="ARBA00022982"/>
    </source>
</evidence>
<gene>
    <name evidence="17" type="primary">ND4L</name>
</gene>
<dbReference type="Gene3D" id="1.10.287.3510">
    <property type="match status" value="1"/>
</dbReference>
<evidence type="ECO:0000256" key="15">
    <source>
        <dbReference type="ARBA" id="ARBA00049551"/>
    </source>
</evidence>
<keyword evidence="13 16" id="KW-0496">Mitochondrion</keyword>
<organism evidence="17">
    <name type="scientific">Aradus compar</name>
    <dbReference type="NCBI Taxonomy" id="1176475"/>
    <lineage>
        <taxon>Eukaryota</taxon>
        <taxon>Metazoa</taxon>
        <taxon>Ecdysozoa</taxon>
        <taxon>Arthropoda</taxon>
        <taxon>Hexapoda</taxon>
        <taxon>Insecta</taxon>
        <taxon>Pterygota</taxon>
        <taxon>Neoptera</taxon>
        <taxon>Paraneoptera</taxon>
        <taxon>Hemiptera</taxon>
        <taxon>Heteroptera</taxon>
        <taxon>Panheteroptera</taxon>
        <taxon>Pentatomomorpha</taxon>
        <taxon>Aradoidea</taxon>
        <taxon>Aradidae</taxon>
        <taxon>Aradinae</taxon>
        <taxon>Aradus</taxon>
    </lineage>
</organism>
<dbReference type="PANTHER" id="PTHR11434:SF0">
    <property type="entry name" value="NADH-UBIQUINONE OXIDOREDUCTASE CHAIN 4L"/>
    <property type="match status" value="1"/>
</dbReference>
<dbReference type="GeneID" id="27985362"/>
<evidence type="ECO:0000256" key="11">
    <source>
        <dbReference type="ARBA" id="ARBA00023027"/>
    </source>
</evidence>
<evidence type="ECO:0000256" key="7">
    <source>
        <dbReference type="ARBA" id="ARBA00022692"/>
    </source>
</evidence>
<evidence type="ECO:0000256" key="6">
    <source>
        <dbReference type="ARBA" id="ARBA00022660"/>
    </source>
</evidence>
<dbReference type="EMBL" id="JQ780818">
    <property type="protein sequence ID" value="AFI54702.1"/>
    <property type="molecule type" value="Genomic_DNA"/>
</dbReference>
<dbReference type="AlphaFoldDB" id="A0A172DYV0"/>
<evidence type="ECO:0000256" key="13">
    <source>
        <dbReference type="ARBA" id="ARBA00023128"/>
    </source>
</evidence>
<accession>A0A172DYV0</accession>
<dbReference type="RefSeq" id="YP_009258837.1">
    <property type="nucleotide sequence ID" value="NC_030362.1"/>
</dbReference>
<evidence type="ECO:0000256" key="5">
    <source>
        <dbReference type="ARBA" id="ARBA00022448"/>
    </source>
</evidence>
<keyword evidence="11 16" id="KW-0520">NAD</keyword>
<dbReference type="GO" id="GO:0016651">
    <property type="term" value="F:oxidoreductase activity, acting on NAD(P)H"/>
    <property type="evidence" value="ECO:0007669"/>
    <property type="project" value="InterPro"/>
</dbReference>
<evidence type="ECO:0000256" key="4">
    <source>
        <dbReference type="ARBA" id="ARBA00016612"/>
    </source>
</evidence>
<dbReference type="GO" id="GO:0030964">
    <property type="term" value="C:NADH dehydrogenase complex"/>
    <property type="evidence" value="ECO:0007669"/>
    <property type="project" value="TreeGrafter"/>
</dbReference>
<feature type="transmembrane region" description="Helical" evidence="16">
    <location>
        <begin position="6"/>
        <end position="25"/>
    </location>
</feature>
<keyword evidence="8 16" id="KW-1278">Translocase</keyword>
<dbReference type="GO" id="GO:0008137">
    <property type="term" value="F:NADH dehydrogenase (ubiquinone) activity"/>
    <property type="evidence" value="ECO:0007669"/>
    <property type="project" value="UniProtKB-EC"/>
</dbReference>
<feature type="transmembrane region" description="Helical" evidence="16">
    <location>
        <begin position="32"/>
        <end position="54"/>
    </location>
</feature>
<dbReference type="InterPro" id="IPR039428">
    <property type="entry name" value="NUOK/Mnh_C1-like"/>
</dbReference>
<evidence type="ECO:0000256" key="8">
    <source>
        <dbReference type="ARBA" id="ARBA00022967"/>
    </source>
</evidence>
<keyword evidence="6 16" id="KW-0679">Respiratory chain</keyword>
<keyword evidence="14 16" id="KW-0472">Membrane</keyword>
<proteinExistence type="inferred from homology"/>
<evidence type="ECO:0000256" key="10">
    <source>
        <dbReference type="ARBA" id="ARBA00022989"/>
    </source>
</evidence>
<comment type="similarity">
    <text evidence="2 16">Belongs to the complex I subunit 4L family.</text>
</comment>
<dbReference type="GO" id="GO:0005743">
    <property type="term" value="C:mitochondrial inner membrane"/>
    <property type="evidence" value="ECO:0007669"/>
    <property type="project" value="UniProtKB-SubCell"/>
</dbReference>
<dbReference type="PANTHER" id="PTHR11434">
    <property type="entry name" value="NADH-UBIQUINONE OXIDOREDUCTASE SUBUNIT ND4L"/>
    <property type="match status" value="1"/>
</dbReference>
<evidence type="ECO:0000256" key="12">
    <source>
        <dbReference type="ARBA" id="ARBA00023075"/>
    </source>
</evidence>
<evidence type="ECO:0000256" key="16">
    <source>
        <dbReference type="RuleBase" id="RU004419"/>
    </source>
</evidence>
<comment type="subcellular location">
    <subcellularLocation>
        <location evidence="16">Mitochondrion inner membrane</location>
        <topology evidence="16">Multi-pass membrane protein</topology>
    </subcellularLocation>
    <subcellularLocation>
        <location evidence="1">Mitochondrion membrane</location>
        <topology evidence="1">Multi-pass membrane protein</topology>
    </subcellularLocation>
</comment>
<keyword evidence="16" id="KW-0999">Mitochondrion inner membrane</keyword>
<sequence length="101" mass="11497">MKLLKLITLWLFFFMIFFMGVISFLMNRGHLLLMLLSLEFLVVIIFLSLASLLFDYGYEYYFLIVFLTFSVCEGALGLAVLVALVRAHGNDTISGVTASLW</sequence>
<dbReference type="EC" id="7.1.1.2" evidence="3 16"/>
<dbReference type="InterPro" id="IPR001133">
    <property type="entry name" value="NADH_UbQ_OxRdtase_chain4L/K"/>
</dbReference>
<protein>
    <recommendedName>
        <fullName evidence="4 16">NADH-ubiquinone oxidoreductase chain 4L</fullName>
        <ecNumber evidence="3 16">7.1.1.2</ecNumber>
    </recommendedName>
</protein>
<dbReference type="Pfam" id="PF00420">
    <property type="entry name" value="Oxidored_q2"/>
    <property type="match status" value="1"/>
</dbReference>
<reference evidence="17" key="2">
    <citation type="journal article" date="2016" name="Sci. Rep.">
        <title>Rearrangement of mitochondrial tRNA genes in flat bugs (Hemiptera: Aradidae).</title>
        <authorList>
            <person name="Song F."/>
            <person name="Li H."/>
            <person name="Shao R."/>
            <person name="Shi A."/>
            <person name="Bai X."/>
            <person name="Zheng X."/>
            <person name="Heiss E."/>
            <person name="Cai W."/>
        </authorList>
    </citation>
    <scope>NUCLEOTIDE SEQUENCE</scope>
</reference>
<geneLocation type="mitochondrion" evidence="17"/>
<comment type="catalytic activity">
    <reaction evidence="15 16">
        <text>a ubiquinone + NADH + 5 H(+)(in) = a ubiquinol + NAD(+) + 4 H(+)(out)</text>
        <dbReference type="Rhea" id="RHEA:29091"/>
        <dbReference type="Rhea" id="RHEA-COMP:9565"/>
        <dbReference type="Rhea" id="RHEA-COMP:9566"/>
        <dbReference type="ChEBI" id="CHEBI:15378"/>
        <dbReference type="ChEBI" id="CHEBI:16389"/>
        <dbReference type="ChEBI" id="CHEBI:17976"/>
        <dbReference type="ChEBI" id="CHEBI:57540"/>
        <dbReference type="ChEBI" id="CHEBI:57945"/>
        <dbReference type="EC" id="7.1.1.2"/>
    </reaction>
</comment>
<keyword evidence="7 16" id="KW-0812">Transmembrane</keyword>
<dbReference type="CTD" id="4539"/>
<evidence type="ECO:0000256" key="2">
    <source>
        <dbReference type="ARBA" id="ARBA00010519"/>
    </source>
</evidence>
<name>A0A172DYV0_9HEMI</name>
<evidence type="ECO:0000313" key="17">
    <source>
        <dbReference type="EMBL" id="AFI54702.1"/>
    </source>
</evidence>
<keyword evidence="10 16" id="KW-1133">Transmembrane helix</keyword>
<reference evidence="17" key="1">
    <citation type="submission" date="2012-03" db="EMBL/GenBank/DDBJ databases">
        <authorList>
            <person name="Mohankumar C."/>
            <person name="Salini B."/>
            <person name="Harish M."/>
            <person name="Sooraj B."/>
        </authorList>
    </citation>
    <scope>NUCLEOTIDE SEQUENCE</scope>
</reference>
<evidence type="ECO:0000256" key="14">
    <source>
        <dbReference type="ARBA" id="ARBA00023136"/>
    </source>
</evidence>